<dbReference type="InterPro" id="IPR010921">
    <property type="entry name" value="Trp_repressor/repl_initiator"/>
</dbReference>
<name>A0A1R0XGH3_9BACL</name>
<keyword evidence="2" id="KW-0175">Coiled coil</keyword>
<gene>
    <name evidence="4" type="ORF">BSK52_29495</name>
</gene>
<protein>
    <submittedName>
        <fullName evidence="4">Transposase</fullName>
    </submittedName>
</protein>
<feature type="domain" description="Insertion element IS150 protein InsJ-like helix-turn-helix" evidence="3">
    <location>
        <begin position="132"/>
        <end position="182"/>
    </location>
</feature>
<dbReference type="InterPro" id="IPR036388">
    <property type="entry name" value="WH-like_DNA-bd_sf"/>
</dbReference>
<evidence type="ECO:0000256" key="2">
    <source>
        <dbReference type="SAM" id="Coils"/>
    </source>
</evidence>
<accession>A0A1R0XGH3</accession>
<proteinExistence type="inferred from homology"/>
<dbReference type="AlphaFoldDB" id="A0A1R0XGH3"/>
<feature type="coiled-coil region" evidence="2">
    <location>
        <begin position="185"/>
        <end position="219"/>
    </location>
</feature>
<dbReference type="PANTHER" id="PTHR33795">
    <property type="entry name" value="INSERTION ELEMENT IS150 PROTEIN INSJ"/>
    <property type="match status" value="1"/>
</dbReference>
<evidence type="ECO:0000259" key="3">
    <source>
        <dbReference type="Pfam" id="PF13518"/>
    </source>
</evidence>
<feature type="domain" description="Insertion element IS150 protein InsJ-like helix-turn-helix" evidence="3">
    <location>
        <begin position="12"/>
        <end position="62"/>
    </location>
</feature>
<dbReference type="PANTHER" id="PTHR33795:SF1">
    <property type="entry name" value="INSERTION ELEMENT IS150 PROTEIN INSJ"/>
    <property type="match status" value="1"/>
</dbReference>
<dbReference type="Gene3D" id="1.10.10.10">
    <property type="entry name" value="Winged helix-like DNA-binding domain superfamily/Winged helix DNA-binding domain"/>
    <property type="match status" value="1"/>
</dbReference>
<dbReference type="GO" id="GO:0043565">
    <property type="term" value="F:sequence-specific DNA binding"/>
    <property type="evidence" value="ECO:0007669"/>
    <property type="project" value="InterPro"/>
</dbReference>
<comment type="caution">
    <text evidence="4">The sequence shown here is derived from an EMBL/GenBank/DDBJ whole genome shotgun (WGS) entry which is preliminary data.</text>
</comment>
<dbReference type="InterPro" id="IPR009057">
    <property type="entry name" value="Homeodomain-like_sf"/>
</dbReference>
<comment type="similarity">
    <text evidence="1">Belongs to the IS150/IS1296 orfA family.</text>
</comment>
<evidence type="ECO:0000256" key="1">
    <source>
        <dbReference type="ARBA" id="ARBA00038232"/>
    </source>
</evidence>
<evidence type="ECO:0000313" key="4">
    <source>
        <dbReference type="EMBL" id="OMD34158.1"/>
    </source>
</evidence>
<dbReference type="RefSeq" id="WP_076121956.1">
    <property type="nucleotide sequence ID" value="NZ_MPTC01000069.1"/>
</dbReference>
<dbReference type="Proteomes" id="UP000187439">
    <property type="component" value="Unassembled WGS sequence"/>
</dbReference>
<dbReference type="InterPro" id="IPR052057">
    <property type="entry name" value="IS150/IS1296_orfA-like"/>
</dbReference>
<dbReference type="Pfam" id="PF13518">
    <property type="entry name" value="HTH_28"/>
    <property type="match status" value="2"/>
</dbReference>
<evidence type="ECO:0000313" key="5">
    <source>
        <dbReference type="Proteomes" id="UP000187439"/>
    </source>
</evidence>
<dbReference type="SUPFAM" id="SSF46689">
    <property type="entry name" value="Homeodomain-like"/>
    <property type="match status" value="1"/>
</dbReference>
<sequence length="228" mass="26846">MSKRSSISLDVKLHVVQRCIQHVSNPNHEAKQLGVAKTTVTDWIRKYKAEGYEGLRESKGWKEYADELKFAAIRDVLSGESLWGTTKKYNISSSSVLRRWISKYTCRKETKPTRKGNGHSRMNNGRKTTFQERIEIVQYTIANHLDYQKSIVKYKVSYQQVYAWVRKYNTGGEEALRDNRGRIKSVEELDDHERLKLRIKELEARNEFLEMENAFAKKLAEIRRRNTR</sequence>
<reference evidence="4 5" key="1">
    <citation type="submission" date="2016-10" db="EMBL/GenBank/DDBJ databases">
        <title>Paenibacillus species isolates.</title>
        <authorList>
            <person name="Beno S.M."/>
        </authorList>
    </citation>
    <scope>NUCLEOTIDE SEQUENCE [LARGE SCALE GENOMIC DNA]</scope>
    <source>
        <strain evidence="4 5">FSL H7-0710</strain>
    </source>
</reference>
<dbReference type="InterPro" id="IPR055247">
    <property type="entry name" value="InsJ-like_HTH"/>
</dbReference>
<dbReference type="EMBL" id="MPTC01000069">
    <property type="protein sequence ID" value="OMD34158.1"/>
    <property type="molecule type" value="Genomic_DNA"/>
</dbReference>
<organism evidence="4 5">
    <name type="scientific">Paenibacillus odorifer</name>
    <dbReference type="NCBI Taxonomy" id="189426"/>
    <lineage>
        <taxon>Bacteria</taxon>
        <taxon>Bacillati</taxon>
        <taxon>Bacillota</taxon>
        <taxon>Bacilli</taxon>
        <taxon>Bacillales</taxon>
        <taxon>Paenibacillaceae</taxon>
        <taxon>Paenibacillus</taxon>
    </lineage>
</organism>
<dbReference type="SUPFAM" id="SSF48295">
    <property type="entry name" value="TrpR-like"/>
    <property type="match status" value="2"/>
</dbReference>